<dbReference type="PANTHER" id="PTHR43194">
    <property type="entry name" value="HYDROLASE ALPHA/BETA FOLD FAMILY"/>
    <property type="match status" value="1"/>
</dbReference>
<dbReference type="EMBL" id="VIKS01000009">
    <property type="protein sequence ID" value="TQV87151.1"/>
    <property type="molecule type" value="Genomic_DNA"/>
</dbReference>
<feature type="domain" description="AB hydrolase-1" evidence="1">
    <location>
        <begin position="4"/>
        <end position="235"/>
    </location>
</feature>
<keyword evidence="3" id="KW-1185">Reference proteome</keyword>
<dbReference type="Pfam" id="PF12697">
    <property type="entry name" value="Abhydrolase_6"/>
    <property type="match status" value="1"/>
</dbReference>
<protein>
    <submittedName>
        <fullName evidence="2">Alpha/beta hydrolase</fullName>
    </submittedName>
</protein>
<dbReference type="InterPro" id="IPR000073">
    <property type="entry name" value="AB_hydrolase_1"/>
</dbReference>
<dbReference type="InterPro" id="IPR050228">
    <property type="entry name" value="Carboxylesterase_BioH"/>
</dbReference>
<dbReference type="OrthoDB" id="5290302at2"/>
<organism evidence="2 3">
    <name type="scientific">Aliikangiella coralliicola</name>
    <dbReference type="NCBI Taxonomy" id="2592383"/>
    <lineage>
        <taxon>Bacteria</taxon>
        <taxon>Pseudomonadati</taxon>
        <taxon>Pseudomonadota</taxon>
        <taxon>Gammaproteobacteria</taxon>
        <taxon>Oceanospirillales</taxon>
        <taxon>Pleioneaceae</taxon>
        <taxon>Aliikangiella</taxon>
    </lineage>
</organism>
<sequence length="250" mass="28406">MRFILLRGLGRDQLHWTPLLNAMKKNFPGASIETPDLPGAGILFKENSPLKIQQYIPFLEKQLDANDEPATLIGLSLGGMIALKWAEKSPEKFNQLILINSSSRLNFFYQRLKVFNAIRYPGVIALNKKTKETATYKLTCNTRPVDEETIERWTKIQQQHPVKAINQLRQLIAALCYSLPPENQLPPVHILYSKADRLVSPQCSRKLVQYYGATSDSHDWGGHDLSEDVPEWVAQKLAELLKAKIKTNVD</sequence>
<accession>A0A545UCF1</accession>
<dbReference type="PRINTS" id="PR00111">
    <property type="entry name" value="ABHYDROLASE"/>
</dbReference>
<dbReference type="GO" id="GO:0016787">
    <property type="term" value="F:hydrolase activity"/>
    <property type="evidence" value="ECO:0007669"/>
    <property type="project" value="UniProtKB-KW"/>
</dbReference>
<dbReference type="SUPFAM" id="SSF53474">
    <property type="entry name" value="alpha/beta-Hydrolases"/>
    <property type="match status" value="1"/>
</dbReference>
<evidence type="ECO:0000259" key="1">
    <source>
        <dbReference type="Pfam" id="PF12697"/>
    </source>
</evidence>
<dbReference type="InterPro" id="IPR029058">
    <property type="entry name" value="AB_hydrolase_fold"/>
</dbReference>
<dbReference type="Gene3D" id="3.40.50.1820">
    <property type="entry name" value="alpha/beta hydrolase"/>
    <property type="match status" value="1"/>
</dbReference>
<dbReference type="Proteomes" id="UP000315439">
    <property type="component" value="Unassembled WGS sequence"/>
</dbReference>
<evidence type="ECO:0000313" key="3">
    <source>
        <dbReference type="Proteomes" id="UP000315439"/>
    </source>
</evidence>
<reference evidence="2 3" key="1">
    <citation type="submission" date="2019-07" db="EMBL/GenBank/DDBJ databases">
        <title>Draft genome for Aliikangiella sp. M105.</title>
        <authorList>
            <person name="Wang G."/>
        </authorList>
    </citation>
    <scope>NUCLEOTIDE SEQUENCE [LARGE SCALE GENOMIC DNA]</scope>
    <source>
        <strain evidence="2 3">M105</strain>
    </source>
</reference>
<gene>
    <name evidence="2" type="ORF">FLL46_15210</name>
</gene>
<dbReference type="RefSeq" id="WP_142932178.1">
    <property type="nucleotide sequence ID" value="NZ_ML660165.1"/>
</dbReference>
<comment type="caution">
    <text evidence="2">The sequence shown here is derived from an EMBL/GenBank/DDBJ whole genome shotgun (WGS) entry which is preliminary data.</text>
</comment>
<evidence type="ECO:0000313" key="2">
    <source>
        <dbReference type="EMBL" id="TQV87151.1"/>
    </source>
</evidence>
<proteinExistence type="predicted"/>
<keyword evidence="2" id="KW-0378">Hydrolase</keyword>
<name>A0A545UCF1_9GAMM</name>
<dbReference type="AlphaFoldDB" id="A0A545UCF1"/>
<dbReference type="PANTHER" id="PTHR43194:SF5">
    <property type="entry name" value="PIMELOYL-[ACYL-CARRIER PROTEIN] METHYL ESTER ESTERASE"/>
    <property type="match status" value="1"/>
</dbReference>